<sequence length="155" mass="17064">MHMSLTPIRFTSHPQAEATTRALVPPPAPKRGTCRCKRCGDEPGVLSSQHLARPPHFFVNASHDIALPSPSSLSAKLFALALFDTSDETDDECTLFTESPRLSYCPSGVPSPLELHSPHSTPLRHTILHLERIELEEHHTIVRGCGDFLGAEARR</sequence>
<feature type="region of interest" description="Disordered" evidence="1">
    <location>
        <begin position="1"/>
        <end position="27"/>
    </location>
</feature>
<name>A0A139AQH1_GONPJ</name>
<dbReference type="EMBL" id="KQ965740">
    <property type="protein sequence ID" value="KXS18986.1"/>
    <property type="molecule type" value="Genomic_DNA"/>
</dbReference>
<gene>
    <name evidence="2" type="ORF">M427DRAFT_53447</name>
</gene>
<evidence type="ECO:0000256" key="1">
    <source>
        <dbReference type="SAM" id="MobiDB-lite"/>
    </source>
</evidence>
<evidence type="ECO:0000313" key="3">
    <source>
        <dbReference type="Proteomes" id="UP000070544"/>
    </source>
</evidence>
<dbReference type="AlphaFoldDB" id="A0A139AQH1"/>
<reference evidence="2 3" key="1">
    <citation type="journal article" date="2015" name="Genome Biol. Evol.">
        <title>Phylogenomic analyses indicate that early fungi evolved digesting cell walls of algal ancestors of land plants.</title>
        <authorList>
            <person name="Chang Y."/>
            <person name="Wang S."/>
            <person name="Sekimoto S."/>
            <person name="Aerts A.L."/>
            <person name="Choi C."/>
            <person name="Clum A."/>
            <person name="LaButti K.M."/>
            <person name="Lindquist E.A."/>
            <person name="Yee Ngan C."/>
            <person name="Ohm R.A."/>
            <person name="Salamov A.A."/>
            <person name="Grigoriev I.V."/>
            <person name="Spatafora J.W."/>
            <person name="Berbee M.L."/>
        </authorList>
    </citation>
    <scope>NUCLEOTIDE SEQUENCE [LARGE SCALE GENOMIC DNA]</scope>
    <source>
        <strain evidence="2 3">JEL478</strain>
    </source>
</reference>
<organism evidence="2 3">
    <name type="scientific">Gonapodya prolifera (strain JEL478)</name>
    <name type="common">Monoblepharis prolifera</name>
    <dbReference type="NCBI Taxonomy" id="1344416"/>
    <lineage>
        <taxon>Eukaryota</taxon>
        <taxon>Fungi</taxon>
        <taxon>Fungi incertae sedis</taxon>
        <taxon>Chytridiomycota</taxon>
        <taxon>Chytridiomycota incertae sedis</taxon>
        <taxon>Monoblepharidomycetes</taxon>
        <taxon>Monoblepharidales</taxon>
        <taxon>Gonapodyaceae</taxon>
        <taxon>Gonapodya</taxon>
    </lineage>
</organism>
<dbReference type="Proteomes" id="UP000070544">
    <property type="component" value="Unassembled WGS sequence"/>
</dbReference>
<keyword evidence="3" id="KW-1185">Reference proteome</keyword>
<accession>A0A139AQH1</accession>
<evidence type="ECO:0000313" key="2">
    <source>
        <dbReference type="EMBL" id="KXS18986.1"/>
    </source>
</evidence>
<proteinExistence type="predicted"/>
<protein>
    <submittedName>
        <fullName evidence="2">Uncharacterized protein</fullName>
    </submittedName>
</protein>